<evidence type="ECO:0000256" key="1">
    <source>
        <dbReference type="SAM" id="MobiDB-lite"/>
    </source>
</evidence>
<dbReference type="EMBL" id="GBRH01224990">
    <property type="protein sequence ID" value="JAD72905.1"/>
    <property type="molecule type" value="Transcribed_RNA"/>
</dbReference>
<protein>
    <submittedName>
        <fullName evidence="2">Uncharacterized protein</fullName>
    </submittedName>
</protein>
<feature type="region of interest" description="Disordered" evidence="1">
    <location>
        <begin position="1"/>
        <end position="34"/>
    </location>
</feature>
<feature type="compositionally biased region" description="Basic and acidic residues" evidence="1">
    <location>
        <begin position="22"/>
        <end position="34"/>
    </location>
</feature>
<dbReference type="AlphaFoldDB" id="A0A0A9CHN8"/>
<reference evidence="2" key="2">
    <citation type="journal article" date="2015" name="Data Brief">
        <title>Shoot transcriptome of the giant reed, Arundo donax.</title>
        <authorList>
            <person name="Barrero R.A."/>
            <person name="Guerrero F.D."/>
            <person name="Moolhuijzen P."/>
            <person name="Goolsby J.A."/>
            <person name="Tidwell J."/>
            <person name="Bellgard S.E."/>
            <person name="Bellgard M.I."/>
        </authorList>
    </citation>
    <scope>NUCLEOTIDE SEQUENCE</scope>
    <source>
        <tissue evidence="2">Shoot tissue taken approximately 20 cm above the soil surface</tissue>
    </source>
</reference>
<proteinExistence type="predicted"/>
<sequence length="34" mass="3529">MSPPARKKAARPGSARSTRGPGRGETEQQHPGDG</sequence>
<evidence type="ECO:0000313" key="2">
    <source>
        <dbReference type="EMBL" id="JAD72905.1"/>
    </source>
</evidence>
<name>A0A0A9CHN8_ARUDO</name>
<feature type="compositionally biased region" description="Basic residues" evidence="1">
    <location>
        <begin position="1"/>
        <end position="10"/>
    </location>
</feature>
<reference evidence="2" key="1">
    <citation type="submission" date="2014-09" db="EMBL/GenBank/DDBJ databases">
        <authorList>
            <person name="Magalhaes I.L.F."/>
            <person name="Oliveira U."/>
            <person name="Santos F.R."/>
            <person name="Vidigal T.H.D.A."/>
            <person name="Brescovit A.D."/>
            <person name="Santos A.J."/>
        </authorList>
    </citation>
    <scope>NUCLEOTIDE SEQUENCE</scope>
    <source>
        <tissue evidence="2">Shoot tissue taken approximately 20 cm above the soil surface</tissue>
    </source>
</reference>
<organism evidence="2">
    <name type="scientific">Arundo donax</name>
    <name type="common">Giant reed</name>
    <name type="synonym">Donax arundinaceus</name>
    <dbReference type="NCBI Taxonomy" id="35708"/>
    <lineage>
        <taxon>Eukaryota</taxon>
        <taxon>Viridiplantae</taxon>
        <taxon>Streptophyta</taxon>
        <taxon>Embryophyta</taxon>
        <taxon>Tracheophyta</taxon>
        <taxon>Spermatophyta</taxon>
        <taxon>Magnoliopsida</taxon>
        <taxon>Liliopsida</taxon>
        <taxon>Poales</taxon>
        <taxon>Poaceae</taxon>
        <taxon>PACMAD clade</taxon>
        <taxon>Arundinoideae</taxon>
        <taxon>Arundineae</taxon>
        <taxon>Arundo</taxon>
    </lineage>
</organism>
<accession>A0A0A9CHN8</accession>